<feature type="region of interest" description="Disordered" evidence="1">
    <location>
        <begin position="30"/>
        <end position="166"/>
    </location>
</feature>
<feature type="compositionally biased region" description="Low complexity" evidence="1">
    <location>
        <begin position="119"/>
        <end position="141"/>
    </location>
</feature>
<dbReference type="PANTHER" id="PTHR24074">
    <property type="entry name" value="CO-CHAPERONE PROTEIN DJLA"/>
    <property type="match status" value="1"/>
</dbReference>
<organism evidence="3 4">
    <name type="scientific">Multifurca ochricompacta</name>
    <dbReference type="NCBI Taxonomy" id="376703"/>
    <lineage>
        <taxon>Eukaryota</taxon>
        <taxon>Fungi</taxon>
        <taxon>Dikarya</taxon>
        <taxon>Basidiomycota</taxon>
        <taxon>Agaricomycotina</taxon>
        <taxon>Agaricomycetes</taxon>
        <taxon>Russulales</taxon>
        <taxon>Russulaceae</taxon>
        <taxon>Multifurca</taxon>
    </lineage>
</organism>
<dbReference type="PROSITE" id="PS50076">
    <property type="entry name" value="DNAJ_2"/>
    <property type="match status" value="1"/>
</dbReference>
<proteinExistence type="predicted"/>
<dbReference type="PRINTS" id="PR00625">
    <property type="entry name" value="JDOMAIN"/>
</dbReference>
<dbReference type="InterPro" id="IPR001623">
    <property type="entry name" value="DnaJ_domain"/>
</dbReference>
<evidence type="ECO:0000259" key="2">
    <source>
        <dbReference type="PROSITE" id="PS50076"/>
    </source>
</evidence>
<dbReference type="EMBL" id="WTXG01000004">
    <property type="protein sequence ID" value="KAI0305808.1"/>
    <property type="molecule type" value="Genomic_DNA"/>
</dbReference>
<gene>
    <name evidence="3" type="ORF">B0F90DRAFT_926884</name>
</gene>
<dbReference type="InterPro" id="IPR036869">
    <property type="entry name" value="J_dom_sf"/>
</dbReference>
<feature type="compositionally biased region" description="Low complexity" evidence="1">
    <location>
        <begin position="84"/>
        <end position="106"/>
    </location>
</feature>
<feature type="domain" description="J" evidence="2">
    <location>
        <begin position="7"/>
        <end position="78"/>
    </location>
</feature>
<dbReference type="Pfam" id="PF00226">
    <property type="entry name" value="DnaJ"/>
    <property type="match status" value="1"/>
</dbReference>
<feature type="compositionally biased region" description="Basic and acidic residues" evidence="1">
    <location>
        <begin position="30"/>
        <end position="40"/>
    </location>
</feature>
<dbReference type="SUPFAM" id="SSF46565">
    <property type="entry name" value="Chaperone J-domain"/>
    <property type="match status" value="1"/>
</dbReference>
<accession>A0AAD4M963</accession>
<evidence type="ECO:0000256" key="1">
    <source>
        <dbReference type="SAM" id="MobiDB-lite"/>
    </source>
</evidence>
<dbReference type="Proteomes" id="UP001203297">
    <property type="component" value="Unassembled WGS sequence"/>
</dbReference>
<feature type="compositionally biased region" description="Basic and acidic residues" evidence="1">
    <location>
        <begin position="49"/>
        <end position="82"/>
    </location>
</feature>
<keyword evidence="4" id="KW-1185">Reference proteome</keyword>
<protein>
    <submittedName>
        <fullName evidence="3">DnaJ domain-containing protein</fullName>
    </submittedName>
</protein>
<comment type="caution">
    <text evidence="3">The sequence shown here is derived from an EMBL/GenBank/DDBJ whole genome shotgun (WGS) entry which is preliminary data.</text>
</comment>
<dbReference type="AlphaFoldDB" id="A0AAD4M963"/>
<sequence>MNTPAFDYYKILGLSKNSSPEDVRRAYKQKVLETHPDKLPPDSTEEEKEAAHEQFSRVHEASEILGDPDRRREYDIHYRELPDPSVTSASSPKSPSVSMSRSGSIVTVRTTGPVNVARTSSTASSASVKSTSKVSTNTPPSIFRTDSMTSVKDATSPPQVPGPKPTLLQLCLKL</sequence>
<dbReference type="CDD" id="cd06257">
    <property type="entry name" value="DnaJ"/>
    <property type="match status" value="1"/>
</dbReference>
<dbReference type="InterPro" id="IPR050817">
    <property type="entry name" value="DjlA_DnaK_co-chaperone"/>
</dbReference>
<dbReference type="SMART" id="SM00271">
    <property type="entry name" value="DnaJ"/>
    <property type="match status" value="1"/>
</dbReference>
<name>A0AAD4M963_9AGAM</name>
<dbReference type="Gene3D" id="1.10.287.110">
    <property type="entry name" value="DnaJ domain"/>
    <property type="match status" value="1"/>
</dbReference>
<evidence type="ECO:0000313" key="3">
    <source>
        <dbReference type="EMBL" id="KAI0305808.1"/>
    </source>
</evidence>
<feature type="compositionally biased region" description="Polar residues" evidence="1">
    <location>
        <begin position="144"/>
        <end position="157"/>
    </location>
</feature>
<evidence type="ECO:0000313" key="4">
    <source>
        <dbReference type="Proteomes" id="UP001203297"/>
    </source>
</evidence>
<reference evidence="3" key="1">
    <citation type="journal article" date="2022" name="New Phytol.">
        <title>Evolutionary transition to the ectomycorrhizal habit in the genomes of a hyperdiverse lineage of mushroom-forming fungi.</title>
        <authorList>
            <person name="Looney B."/>
            <person name="Miyauchi S."/>
            <person name="Morin E."/>
            <person name="Drula E."/>
            <person name="Courty P.E."/>
            <person name="Kohler A."/>
            <person name="Kuo A."/>
            <person name="LaButti K."/>
            <person name="Pangilinan J."/>
            <person name="Lipzen A."/>
            <person name="Riley R."/>
            <person name="Andreopoulos W."/>
            <person name="He G."/>
            <person name="Johnson J."/>
            <person name="Nolan M."/>
            <person name="Tritt A."/>
            <person name="Barry K.W."/>
            <person name="Grigoriev I.V."/>
            <person name="Nagy L.G."/>
            <person name="Hibbett D."/>
            <person name="Henrissat B."/>
            <person name="Matheny P.B."/>
            <person name="Labbe J."/>
            <person name="Martin F.M."/>
        </authorList>
    </citation>
    <scope>NUCLEOTIDE SEQUENCE</scope>
    <source>
        <strain evidence="3">BPL690</strain>
    </source>
</reference>